<dbReference type="PANTHER" id="PTHR13696:SF52">
    <property type="entry name" value="PARA FAMILY PROTEIN CT_582"/>
    <property type="match status" value="1"/>
</dbReference>
<dbReference type="AlphaFoldDB" id="A0A8J7YFS3"/>
<name>A0A8J7YFS3_9EURY</name>
<dbReference type="Pfam" id="PF13614">
    <property type="entry name" value="AAA_31"/>
    <property type="match status" value="1"/>
</dbReference>
<dbReference type="RefSeq" id="WP_162318498.1">
    <property type="nucleotide sequence ID" value="NZ_JAHQXF010000002.1"/>
</dbReference>
<dbReference type="SUPFAM" id="SSF52540">
    <property type="entry name" value="P-loop containing nucleoside triphosphate hydrolases"/>
    <property type="match status" value="1"/>
</dbReference>
<dbReference type="EMBL" id="JAHQXF010000002">
    <property type="protein sequence ID" value="MBV0925688.1"/>
    <property type="molecule type" value="Genomic_DNA"/>
</dbReference>
<proteinExistence type="predicted"/>
<dbReference type="InterPro" id="IPR025669">
    <property type="entry name" value="AAA_dom"/>
</dbReference>
<feature type="domain" description="AAA" evidence="1">
    <location>
        <begin position="6"/>
        <end position="142"/>
    </location>
</feature>
<evidence type="ECO:0000313" key="2">
    <source>
        <dbReference type="EMBL" id="MBV0925688.1"/>
    </source>
</evidence>
<comment type="caution">
    <text evidence="2">The sequence shown here is derived from an EMBL/GenBank/DDBJ whole genome shotgun (WGS) entry which is preliminary data.</text>
</comment>
<dbReference type="OrthoDB" id="313523at2157"/>
<accession>A0A8J7YFS3</accession>
<reference evidence="2 3" key="1">
    <citation type="submission" date="2021-06" db="EMBL/GenBank/DDBJ databases">
        <title>New haloarchaea isolates fom saline soil.</title>
        <authorList>
            <person name="Duran-Viseras A."/>
            <person name="Sanchez-Porro C.S."/>
            <person name="Ventosa A."/>
        </authorList>
    </citation>
    <scope>NUCLEOTIDE SEQUENCE [LARGE SCALE GENOMIC DNA]</scope>
    <source>
        <strain evidence="2 3">JCM 183640</strain>
    </source>
</reference>
<gene>
    <name evidence="2" type="ORF">KTS45_15905</name>
</gene>
<protein>
    <submittedName>
        <fullName evidence="2">AAA family ATPase</fullName>
    </submittedName>
</protein>
<dbReference type="Proteomes" id="UP000766550">
    <property type="component" value="Unassembled WGS sequence"/>
</dbReference>
<dbReference type="InterPro" id="IPR050678">
    <property type="entry name" value="DNA_Partitioning_ATPase"/>
</dbReference>
<keyword evidence="3" id="KW-1185">Reference proteome</keyword>
<dbReference type="PANTHER" id="PTHR13696">
    <property type="entry name" value="P-LOOP CONTAINING NUCLEOSIDE TRIPHOSPHATE HYDROLASE"/>
    <property type="match status" value="1"/>
</dbReference>
<sequence>MGSSTLALVGVTGGAGTTRTAVEVAATLARADRSVAVFDAAFATQGLATFVEGRIDADVTAVATGDAALSEALYDWDIDAPGRVALCPAHAPFERLARAKAPESARLFETAIADAAERFDRVVLDVPPVAANQSVAALAAARCRALVVPATRRGTDLLPRQRGRLRDVDAPADAVVATRTDADGAHTVSDADYSIPAAAPDARIPTALDPESALAPAVAAATEGLLDADLDLSFPEPGLFDRFRDG</sequence>
<evidence type="ECO:0000259" key="1">
    <source>
        <dbReference type="Pfam" id="PF13614"/>
    </source>
</evidence>
<evidence type="ECO:0000313" key="3">
    <source>
        <dbReference type="Proteomes" id="UP000766550"/>
    </source>
</evidence>
<organism evidence="2 3">
    <name type="scientific">Haloarcula limicola</name>
    <dbReference type="NCBI Taxonomy" id="1429915"/>
    <lineage>
        <taxon>Archaea</taxon>
        <taxon>Methanobacteriati</taxon>
        <taxon>Methanobacteriota</taxon>
        <taxon>Stenosarchaea group</taxon>
        <taxon>Halobacteria</taxon>
        <taxon>Halobacteriales</taxon>
        <taxon>Haloarculaceae</taxon>
        <taxon>Haloarcula</taxon>
    </lineage>
</organism>
<dbReference type="InterPro" id="IPR027417">
    <property type="entry name" value="P-loop_NTPase"/>
</dbReference>
<dbReference type="Gene3D" id="3.40.50.300">
    <property type="entry name" value="P-loop containing nucleotide triphosphate hydrolases"/>
    <property type="match status" value="1"/>
</dbReference>